<proteinExistence type="predicted"/>
<protein>
    <submittedName>
        <fullName evidence="1">Uncharacterized protein</fullName>
    </submittedName>
</protein>
<sequence length="86" mass="9536">MRTTATIYTRRFPVTIRDGRTGAEMQDYITLDKAQLQAAQLVGMSSKELIYSIYNRRGFRVLDIGKAEKGRIEVELSGGGVGHNGT</sequence>
<evidence type="ECO:0000313" key="2">
    <source>
        <dbReference type="Proteomes" id="UP000095746"/>
    </source>
</evidence>
<name>A0A174KXV6_FLAPL</name>
<dbReference type="EMBL" id="CYZT01000269">
    <property type="protein sequence ID" value="CUP14638.1"/>
    <property type="molecule type" value="Genomic_DNA"/>
</dbReference>
<reference evidence="1 2" key="1">
    <citation type="submission" date="2015-09" db="EMBL/GenBank/DDBJ databases">
        <authorList>
            <consortium name="Pathogen Informatics"/>
        </authorList>
    </citation>
    <scope>NUCLEOTIDE SEQUENCE [LARGE SCALE GENOMIC DNA]</scope>
    <source>
        <strain evidence="1 2">2789STDY5608854</strain>
    </source>
</reference>
<evidence type="ECO:0000313" key="1">
    <source>
        <dbReference type="EMBL" id="CUP14638.1"/>
    </source>
</evidence>
<dbReference type="Proteomes" id="UP000095746">
    <property type="component" value="Unassembled WGS sequence"/>
</dbReference>
<dbReference type="RefSeq" id="WP_021632215.1">
    <property type="nucleotide sequence ID" value="NZ_JADMOW010000098.1"/>
</dbReference>
<accession>A0A174KXV6</accession>
<dbReference type="AlphaFoldDB" id="A0A174KXV6"/>
<gene>
    <name evidence="1" type="ORF">ERS852411_02733</name>
</gene>
<organism evidence="1 2">
    <name type="scientific">Flavonifractor plautii</name>
    <name type="common">Fusobacterium plautii</name>
    <dbReference type="NCBI Taxonomy" id="292800"/>
    <lineage>
        <taxon>Bacteria</taxon>
        <taxon>Bacillati</taxon>
        <taxon>Bacillota</taxon>
        <taxon>Clostridia</taxon>
        <taxon>Eubacteriales</taxon>
        <taxon>Oscillospiraceae</taxon>
        <taxon>Flavonifractor</taxon>
    </lineage>
</organism>